<gene>
    <name evidence="1" type="ORF">ANCDUO_05763</name>
</gene>
<name>A0A0C2H3E0_9BILA</name>
<evidence type="ECO:0000313" key="2">
    <source>
        <dbReference type="Proteomes" id="UP000054047"/>
    </source>
</evidence>
<evidence type="ECO:0000313" key="1">
    <source>
        <dbReference type="EMBL" id="KIH63931.1"/>
    </source>
</evidence>
<dbReference type="AlphaFoldDB" id="A0A0C2H3E0"/>
<reference evidence="1 2" key="1">
    <citation type="submission" date="2013-12" db="EMBL/GenBank/DDBJ databases">
        <title>Draft genome of the parsitic nematode Ancylostoma duodenale.</title>
        <authorList>
            <person name="Mitreva M."/>
        </authorList>
    </citation>
    <scope>NUCLEOTIDE SEQUENCE [LARGE SCALE GENOMIC DNA]</scope>
    <source>
        <strain evidence="1 2">Zhejiang</strain>
    </source>
</reference>
<protein>
    <submittedName>
        <fullName evidence="1">Uncharacterized protein</fullName>
    </submittedName>
</protein>
<accession>A0A0C2H3E0</accession>
<dbReference type="EMBL" id="KN728350">
    <property type="protein sequence ID" value="KIH63931.1"/>
    <property type="molecule type" value="Genomic_DNA"/>
</dbReference>
<dbReference type="Proteomes" id="UP000054047">
    <property type="component" value="Unassembled WGS sequence"/>
</dbReference>
<proteinExistence type="predicted"/>
<keyword evidence="2" id="KW-1185">Reference proteome</keyword>
<sequence length="59" mass="6779">MGLKSEKLRPFWLSLSQEEKQQDLYAIVNDLPNIVVIGHDGDKEKLEVVWSLVRIEVTA</sequence>
<organism evidence="1 2">
    <name type="scientific">Ancylostoma duodenale</name>
    <dbReference type="NCBI Taxonomy" id="51022"/>
    <lineage>
        <taxon>Eukaryota</taxon>
        <taxon>Metazoa</taxon>
        <taxon>Ecdysozoa</taxon>
        <taxon>Nematoda</taxon>
        <taxon>Chromadorea</taxon>
        <taxon>Rhabditida</taxon>
        <taxon>Rhabditina</taxon>
        <taxon>Rhabditomorpha</taxon>
        <taxon>Strongyloidea</taxon>
        <taxon>Ancylostomatidae</taxon>
        <taxon>Ancylostomatinae</taxon>
        <taxon>Ancylostoma</taxon>
    </lineage>
</organism>